<dbReference type="EMBL" id="FUZU01000001">
    <property type="protein sequence ID" value="SKC66788.1"/>
    <property type="molecule type" value="Genomic_DNA"/>
</dbReference>
<dbReference type="STRING" id="688867.SAMN05660236_2576"/>
<name>A0A1T5KU94_9BACT</name>
<protein>
    <submittedName>
        <fullName evidence="1">Uncharacterized protein</fullName>
    </submittedName>
</protein>
<dbReference type="AlphaFoldDB" id="A0A1T5KU94"/>
<proteinExistence type="predicted"/>
<evidence type="ECO:0000313" key="1">
    <source>
        <dbReference type="EMBL" id="SKC66788.1"/>
    </source>
</evidence>
<organism evidence="1 2">
    <name type="scientific">Ohtaekwangia koreensis</name>
    <dbReference type="NCBI Taxonomy" id="688867"/>
    <lineage>
        <taxon>Bacteria</taxon>
        <taxon>Pseudomonadati</taxon>
        <taxon>Bacteroidota</taxon>
        <taxon>Cytophagia</taxon>
        <taxon>Cytophagales</taxon>
        <taxon>Fulvivirgaceae</taxon>
        <taxon>Ohtaekwangia</taxon>
    </lineage>
</organism>
<evidence type="ECO:0000313" key="2">
    <source>
        <dbReference type="Proteomes" id="UP000190961"/>
    </source>
</evidence>
<dbReference type="RefSeq" id="WP_079687012.1">
    <property type="nucleotide sequence ID" value="NZ_FUZU01000001.1"/>
</dbReference>
<dbReference type="Proteomes" id="UP000190961">
    <property type="component" value="Unassembled WGS sequence"/>
</dbReference>
<gene>
    <name evidence="1" type="ORF">SAMN05660236_2576</name>
</gene>
<reference evidence="1 2" key="1">
    <citation type="submission" date="2017-02" db="EMBL/GenBank/DDBJ databases">
        <authorList>
            <person name="Peterson S.W."/>
        </authorList>
    </citation>
    <scope>NUCLEOTIDE SEQUENCE [LARGE SCALE GENOMIC DNA]</scope>
    <source>
        <strain evidence="1 2">DSM 25262</strain>
    </source>
</reference>
<keyword evidence="2" id="KW-1185">Reference proteome</keyword>
<sequence>MKSSRNILIKKVMTLFTVAIFFNMNLFLAEVEALRLLQDRKMVENIAKLIAGAANEEEKDIAGANNAEEGHSVTNEIDLLFIHHNIESLAVIITEKTHWVNSGAKLLKRSQEMVTPPPKA</sequence>
<accession>A0A1T5KU94</accession>